<accession>A0A6G2HJD5</accession>
<feature type="domain" description="Tc1-like transposase DDE" evidence="1">
    <location>
        <begin position="17"/>
        <end position="157"/>
    </location>
</feature>
<dbReference type="Pfam" id="PF13358">
    <property type="entry name" value="DDE_3"/>
    <property type="match status" value="1"/>
</dbReference>
<dbReference type="NCBIfam" id="NF033545">
    <property type="entry name" value="transpos_IS630"/>
    <property type="match status" value="1"/>
</dbReference>
<name>A0A6G2HJD5_FRATU</name>
<evidence type="ECO:0000313" key="2">
    <source>
        <dbReference type="EMBL" id="MXC33943.1"/>
    </source>
</evidence>
<protein>
    <submittedName>
        <fullName evidence="2">IS630 family transposase</fullName>
    </submittedName>
</protein>
<dbReference type="RefSeq" id="WP_113897976.1">
    <property type="nucleotide sequence ID" value="NZ_JACTOZ010000098.1"/>
</dbReference>
<reference evidence="2" key="1">
    <citation type="submission" date="2019-06" db="EMBL/GenBank/DDBJ databases">
        <title>Phylogeography and genetic diversity of Francisella tularensis subsp. holarctica in France (1947-2018).</title>
        <authorList>
            <person name="Kevin M."/>
            <person name="Madani N."/>
            <person name="Maurin M."/>
        </authorList>
    </citation>
    <scope>NUCLEOTIDE SEQUENCE</scope>
    <source>
        <strain evidence="2">14-4063</strain>
    </source>
</reference>
<dbReference type="EMBL" id="VJLR01000001">
    <property type="protein sequence ID" value="MXC33943.1"/>
    <property type="molecule type" value="Genomic_DNA"/>
</dbReference>
<dbReference type="InterPro" id="IPR047655">
    <property type="entry name" value="Transpos_IS630-like"/>
</dbReference>
<dbReference type="SUPFAM" id="SSF53098">
    <property type="entry name" value="Ribonuclease H-like"/>
    <property type="match status" value="1"/>
</dbReference>
<dbReference type="Gene3D" id="3.30.420.10">
    <property type="entry name" value="Ribonuclease H-like superfamily/Ribonuclease H"/>
    <property type="match status" value="1"/>
</dbReference>
<dbReference type="PANTHER" id="PTHR46564">
    <property type="entry name" value="TRANSPOSASE"/>
    <property type="match status" value="1"/>
</dbReference>
<dbReference type="GO" id="GO:0003676">
    <property type="term" value="F:nucleic acid binding"/>
    <property type="evidence" value="ECO:0007669"/>
    <property type="project" value="InterPro"/>
</dbReference>
<comment type="caution">
    <text evidence="2">The sequence shown here is derived from an EMBL/GenBank/DDBJ whole genome shotgun (WGS) entry which is preliminary data.</text>
</comment>
<dbReference type="PANTHER" id="PTHR46564:SF1">
    <property type="entry name" value="TRANSPOSASE"/>
    <property type="match status" value="1"/>
</dbReference>
<sequence length="172" mass="20084">ERLEYIEKLKEIAQNLLFYIDEMGCDNKLSILRGWSLIGEPSYGEVLAYQTQRRSIVAGYNYADKKIIAPLEYSGYTNTEIFNQWFEEHLCPSLKPKTTIVMDNASFHKSSKLIEIANKFDVQILYLPPYSPDLNPIEKVWANFKKIFRKVNNSFEKFCDAISYVFNKILSD</sequence>
<gene>
    <name evidence="2" type="ORF">FNK73_00475</name>
</gene>
<feature type="non-terminal residue" evidence="2">
    <location>
        <position position="1"/>
    </location>
</feature>
<organism evidence="2">
    <name type="scientific">Francisella tularensis</name>
    <dbReference type="NCBI Taxonomy" id="263"/>
    <lineage>
        <taxon>Bacteria</taxon>
        <taxon>Pseudomonadati</taxon>
        <taxon>Pseudomonadota</taxon>
        <taxon>Gammaproteobacteria</taxon>
        <taxon>Thiotrichales</taxon>
        <taxon>Francisellaceae</taxon>
        <taxon>Francisella</taxon>
    </lineage>
</organism>
<evidence type="ECO:0000259" key="1">
    <source>
        <dbReference type="Pfam" id="PF13358"/>
    </source>
</evidence>
<dbReference type="InterPro" id="IPR012337">
    <property type="entry name" value="RNaseH-like_sf"/>
</dbReference>
<dbReference type="InterPro" id="IPR036397">
    <property type="entry name" value="RNaseH_sf"/>
</dbReference>
<dbReference type="AlphaFoldDB" id="A0A6G2HJD5"/>
<dbReference type="InterPro" id="IPR038717">
    <property type="entry name" value="Tc1-like_DDE_dom"/>
</dbReference>
<proteinExistence type="predicted"/>